<reference evidence="7 8" key="1">
    <citation type="journal article" date="2023" name="Commun. Biol.">
        <title>Genome analysis of Parmales, the sister group of diatoms, reveals the evolutionary specialization of diatoms from phago-mixotrophs to photoautotrophs.</title>
        <authorList>
            <person name="Ban H."/>
            <person name="Sato S."/>
            <person name="Yoshikawa S."/>
            <person name="Yamada K."/>
            <person name="Nakamura Y."/>
            <person name="Ichinomiya M."/>
            <person name="Sato N."/>
            <person name="Blanc-Mathieu R."/>
            <person name="Endo H."/>
            <person name="Kuwata A."/>
            <person name="Ogata H."/>
        </authorList>
    </citation>
    <scope>NUCLEOTIDE SEQUENCE [LARGE SCALE GENOMIC DNA]</scope>
</reference>
<protein>
    <recommendedName>
        <fullName evidence="4">ATP-dependent RNA helicase</fullName>
        <ecNumber evidence="4">3.6.4.13</ecNumber>
    </recommendedName>
</protein>
<dbReference type="InterPro" id="IPR014001">
    <property type="entry name" value="Helicase_ATP-bd"/>
</dbReference>
<feature type="region of interest" description="Disordered" evidence="5">
    <location>
        <begin position="1"/>
        <end position="20"/>
    </location>
</feature>
<keyword evidence="4" id="KW-0694">RNA-binding</keyword>
<dbReference type="SMART" id="SM00487">
    <property type="entry name" value="DEXDc"/>
    <property type="match status" value="1"/>
</dbReference>
<comment type="function">
    <text evidence="4">RNA helicase.</text>
</comment>
<evidence type="ECO:0000256" key="5">
    <source>
        <dbReference type="SAM" id="MobiDB-lite"/>
    </source>
</evidence>
<dbReference type="EMBL" id="BRYB01002135">
    <property type="protein sequence ID" value="GMI40226.1"/>
    <property type="molecule type" value="Genomic_DNA"/>
</dbReference>
<dbReference type="EC" id="3.6.4.13" evidence="4"/>
<dbReference type="SUPFAM" id="SSF52540">
    <property type="entry name" value="P-loop containing nucleoside triphosphate hydrolases"/>
    <property type="match status" value="1"/>
</dbReference>
<organism evidence="7 8">
    <name type="scientific">Tetraparma gracilis</name>
    <dbReference type="NCBI Taxonomy" id="2962635"/>
    <lineage>
        <taxon>Eukaryota</taxon>
        <taxon>Sar</taxon>
        <taxon>Stramenopiles</taxon>
        <taxon>Ochrophyta</taxon>
        <taxon>Bolidophyceae</taxon>
        <taxon>Parmales</taxon>
        <taxon>Triparmaceae</taxon>
        <taxon>Tetraparma</taxon>
    </lineage>
</organism>
<dbReference type="Gene3D" id="3.40.50.300">
    <property type="entry name" value="P-loop containing nucleotide triphosphate hydrolases"/>
    <property type="match status" value="1"/>
</dbReference>
<keyword evidence="8" id="KW-1185">Reference proteome</keyword>
<keyword evidence="2 4" id="KW-0378">Hydrolase</keyword>
<evidence type="ECO:0000256" key="1">
    <source>
        <dbReference type="ARBA" id="ARBA00022741"/>
    </source>
</evidence>
<accession>A0ABQ6N5M5</accession>
<evidence type="ECO:0000256" key="3">
    <source>
        <dbReference type="ARBA" id="ARBA00022840"/>
    </source>
</evidence>
<evidence type="ECO:0000256" key="2">
    <source>
        <dbReference type="ARBA" id="ARBA00022801"/>
    </source>
</evidence>
<evidence type="ECO:0000313" key="7">
    <source>
        <dbReference type="EMBL" id="GMI40226.1"/>
    </source>
</evidence>
<dbReference type="InterPro" id="IPR011545">
    <property type="entry name" value="DEAD/DEAH_box_helicase_dom"/>
</dbReference>
<dbReference type="PROSITE" id="PS51192">
    <property type="entry name" value="HELICASE_ATP_BIND_1"/>
    <property type="match status" value="1"/>
</dbReference>
<comment type="catalytic activity">
    <reaction evidence="4">
        <text>ATP + H2O = ADP + phosphate + H(+)</text>
        <dbReference type="Rhea" id="RHEA:13065"/>
        <dbReference type="ChEBI" id="CHEBI:15377"/>
        <dbReference type="ChEBI" id="CHEBI:15378"/>
        <dbReference type="ChEBI" id="CHEBI:30616"/>
        <dbReference type="ChEBI" id="CHEBI:43474"/>
        <dbReference type="ChEBI" id="CHEBI:456216"/>
        <dbReference type="EC" id="3.6.4.13"/>
    </reaction>
</comment>
<dbReference type="InterPro" id="IPR027417">
    <property type="entry name" value="P-loop_NTPase"/>
</dbReference>
<gene>
    <name evidence="7" type="ORF">TeGR_g2783</name>
</gene>
<sequence length="265" mass="27443">MSTPLPTSPPPSPPSALPPFPSTLPSSLLSSLASNSYLSPTQIQSLSLSSLLPPPQTDAAYFLHAPTGSGKTLAFSLPLLSRLSPSRSLQALVLCPTRELCVQTTWTLRSLAPPGAVACSTNAASSAGRLPGWLRADPPPVLVALPSALASLLKRDPSLAGRLRQLSTVVVDEVDAILPTPEGDHLRSILGRAVSGSYRDGGEVEGGGGREARTTVFASATLPNKKYFLKRAVADGWVGAAGRVEVLAVEGGSPGGRMPGNFEHE</sequence>
<comment type="caution">
    <text evidence="7">The sequence shown here is derived from an EMBL/GenBank/DDBJ whole genome shotgun (WGS) entry which is preliminary data.</text>
</comment>
<keyword evidence="3 4" id="KW-0067">ATP-binding</keyword>
<evidence type="ECO:0000256" key="4">
    <source>
        <dbReference type="RuleBase" id="RU365068"/>
    </source>
</evidence>
<keyword evidence="1 4" id="KW-0547">Nucleotide-binding</keyword>
<comment type="similarity">
    <text evidence="4">Belongs to the DEAD box helicase family.</text>
</comment>
<keyword evidence="4" id="KW-0347">Helicase</keyword>
<evidence type="ECO:0000259" key="6">
    <source>
        <dbReference type="PROSITE" id="PS51192"/>
    </source>
</evidence>
<dbReference type="Proteomes" id="UP001165060">
    <property type="component" value="Unassembled WGS sequence"/>
</dbReference>
<dbReference type="PANTHER" id="PTHR24031">
    <property type="entry name" value="RNA HELICASE"/>
    <property type="match status" value="1"/>
</dbReference>
<evidence type="ECO:0000313" key="8">
    <source>
        <dbReference type="Proteomes" id="UP001165060"/>
    </source>
</evidence>
<comment type="domain">
    <text evidence="4">The Q motif is unique to and characteristic of the DEAD box family of RNA helicases and controls ATP binding and hydrolysis.</text>
</comment>
<proteinExistence type="inferred from homology"/>
<feature type="domain" description="Helicase ATP-binding" evidence="6">
    <location>
        <begin position="52"/>
        <end position="240"/>
    </location>
</feature>
<name>A0ABQ6N5M5_9STRA</name>
<dbReference type="Pfam" id="PF00270">
    <property type="entry name" value="DEAD"/>
    <property type="match status" value="1"/>
</dbReference>